<evidence type="ECO:0008006" key="3">
    <source>
        <dbReference type="Google" id="ProtNLM"/>
    </source>
</evidence>
<evidence type="ECO:0000313" key="2">
    <source>
        <dbReference type="Proteomes" id="UP000245934"/>
    </source>
</evidence>
<dbReference type="InterPro" id="IPR014998">
    <property type="entry name" value="DUF1848"/>
</dbReference>
<dbReference type="EMBL" id="QGMZ01000049">
    <property type="protein sequence ID" value="PWR70064.1"/>
    <property type="molecule type" value="Genomic_DNA"/>
</dbReference>
<dbReference type="Pfam" id="PF08902">
    <property type="entry name" value="DUF1848"/>
    <property type="match status" value="1"/>
</dbReference>
<organism evidence="1 2">
    <name type="scientific">Methanospirillum stamsii</name>
    <dbReference type="NCBI Taxonomy" id="1277351"/>
    <lineage>
        <taxon>Archaea</taxon>
        <taxon>Methanobacteriati</taxon>
        <taxon>Methanobacteriota</taxon>
        <taxon>Stenosarchaea group</taxon>
        <taxon>Methanomicrobia</taxon>
        <taxon>Methanomicrobiales</taxon>
        <taxon>Methanospirillaceae</taxon>
        <taxon>Methanospirillum</taxon>
    </lineage>
</organism>
<comment type="caution">
    <text evidence="1">The sequence shown here is derived from an EMBL/GenBank/DDBJ whole genome shotgun (WGS) entry which is preliminary data.</text>
</comment>
<protein>
    <recommendedName>
        <fullName evidence="3">DUF1848 domain-containing protein</fullName>
    </recommendedName>
</protein>
<dbReference type="Proteomes" id="UP000245934">
    <property type="component" value="Unassembled WGS sequence"/>
</dbReference>
<name>A0A2V2MPB7_9EURY</name>
<dbReference type="OrthoDB" id="53148at2157"/>
<accession>A0A2V2MPB7</accession>
<gene>
    <name evidence="1" type="ORF">DLD82_16585</name>
</gene>
<dbReference type="AlphaFoldDB" id="A0A2V2MPB7"/>
<dbReference type="GeneID" id="97610463"/>
<evidence type="ECO:0000313" key="1">
    <source>
        <dbReference type="EMBL" id="PWR70064.1"/>
    </source>
</evidence>
<proteinExistence type="predicted"/>
<reference evidence="1 2" key="1">
    <citation type="submission" date="2018-05" db="EMBL/GenBank/DDBJ databases">
        <title>Draft genome of Methanospirillum stamsii Pt1.</title>
        <authorList>
            <person name="Dueholm M.S."/>
            <person name="Nielsen P.H."/>
            <person name="Bakmann L.F."/>
            <person name="Otzen D.E."/>
        </authorList>
    </citation>
    <scope>NUCLEOTIDE SEQUENCE [LARGE SCALE GENOMIC DNA]</scope>
    <source>
        <strain evidence="1 2">Pt1</strain>
    </source>
</reference>
<dbReference type="RefSeq" id="WP_109942249.1">
    <property type="nucleotide sequence ID" value="NZ_CP176366.1"/>
</dbReference>
<sequence>MPERKYPLFTDEGTLVQAVCPVIISASRSTDIPAYYADWFTSRLKTGYIRWINSFNPNLPYYVSLQNTRAIVFWTKNPAPIFPSLDYLDELGLSYYFQYTLNDYEKEGFEPGVPSLEDRITSFKNLSDRIGKERVIWRFDPVLVTPNLAIPELLSRIEYIGSRISPYTEKMVFSFVEMRYAKVKKAASVFHFRALSPEEKEEFISGIIRLNREWHLTLASCADETDYSPLIIHNKCIDDELLFRIGKDDSELMKYLRETKKDHGQRSACHCIRSKDVGQYDTCLHGCVYCYATDHEKAVLNFSKHKQMPESDTITGEKPVCMRPVNNDITKYIDS</sequence>
<keyword evidence="2" id="KW-1185">Reference proteome</keyword>